<dbReference type="Pfam" id="PF13947">
    <property type="entry name" value="GUB_WAK_bind"/>
    <property type="match status" value="1"/>
</dbReference>
<dbReference type="GO" id="GO:0005509">
    <property type="term" value="F:calcium ion binding"/>
    <property type="evidence" value="ECO:0007669"/>
    <property type="project" value="InterPro"/>
</dbReference>
<dbReference type="SMART" id="SM00220">
    <property type="entry name" value="S_TKc"/>
    <property type="match status" value="1"/>
</dbReference>
<organism evidence="15 16">
    <name type="scientific">Paspalum notatum var. saurae</name>
    <dbReference type="NCBI Taxonomy" id="547442"/>
    <lineage>
        <taxon>Eukaryota</taxon>
        <taxon>Viridiplantae</taxon>
        <taxon>Streptophyta</taxon>
        <taxon>Embryophyta</taxon>
        <taxon>Tracheophyta</taxon>
        <taxon>Spermatophyta</taxon>
        <taxon>Magnoliopsida</taxon>
        <taxon>Liliopsida</taxon>
        <taxon>Poales</taxon>
        <taxon>Poaceae</taxon>
        <taxon>PACMAD clade</taxon>
        <taxon>Panicoideae</taxon>
        <taxon>Andropogonodae</taxon>
        <taxon>Paspaleae</taxon>
        <taxon>Paspalinae</taxon>
        <taxon>Paspalum</taxon>
    </lineage>
</organism>
<dbReference type="FunFam" id="3.30.200.20:FF:000625">
    <property type="entry name" value="Os04g0372100 protein"/>
    <property type="match status" value="1"/>
</dbReference>
<dbReference type="InterPro" id="IPR008271">
    <property type="entry name" value="Ser/Thr_kinase_AS"/>
</dbReference>
<dbReference type="InterPro" id="IPR018097">
    <property type="entry name" value="EGF_Ca-bd_CS"/>
</dbReference>
<keyword evidence="4 13" id="KW-0732">Signal</keyword>
<dbReference type="Proteomes" id="UP001341281">
    <property type="component" value="Chromosome 01"/>
</dbReference>
<evidence type="ECO:0000256" key="6">
    <source>
        <dbReference type="ARBA" id="ARBA00022777"/>
    </source>
</evidence>
<dbReference type="GO" id="GO:0005524">
    <property type="term" value="F:ATP binding"/>
    <property type="evidence" value="ECO:0007669"/>
    <property type="project" value="UniProtKB-UniRule"/>
</dbReference>
<dbReference type="SUPFAM" id="SSF56112">
    <property type="entry name" value="Protein kinase-like (PK-like)"/>
    <property type="match status" value="1"/>
</dbReference>
<evidence type="ECO:0000256" key="2">
    <source>
        <dbReference type="ARBA" id="ARBA00022527"/>
    </source>
</evidence>
<dbReference type="InterPro" id="IPR025287">
    <property type="entry name" value="WAK_GUB"/>
</dbReference>
<evidence type="ECO:0000256" key="13">
    <source>
        <dbReference type="SAM" id="SignalP"/>
    </source>
</evidence>
<reference evidence="15 16" key="1">
    <citation type="submission" date="2024-02" db="EMBL/GenBank/DDBJ databases">
        <title>High-quality chromosome-scale genome assembly of Pensacola bahiagrass (Paspalum notatum Flugge var. saurae).</title>
        <authorList>
            <person name="Vega J.M."/>
            <person name="Podio M."/>
            <person name="Orjuela J."/>
            <person name="Siena L.A."/>
            <person name="Pessino S.C."/>
            <person name="Combes M.C."/>
            <person name="Mariac C."/>
            <person name="Albertini E."/>
            <person name="Pupilli F."/>
            <person name="Ortiz J.P.A."/>
            <person name="Leblanc O."/>
        </authorList>
    </citation>
    <scope>NUCLEOTIDE SEQUENCE [LARGE SCALE GENOMIC DNA]</scope>
    <source>
        <strain evidence="15">R1</strain>
        <tissue evidence="15">Leaf</tissue>
    </source>
</reference>
<evidence type="ECO:0000256" key="5">
    <source>
        <dbReference type="ARBA" id="ARBA00022741"/>
    </source>
</evidence>
<gene>
    <name evidence="15" type="ORF">U9M48_000934</name>
</gene>
<dbReference type="Gene3D" id="3.30.200.20">
    <property type="entry name" value="Phosphorylase Kinase, domain 1"/>
    <property type="match status" value="1"/>
</dbReference>
<dbReference type="InterPro" id="IPR001881">
    <property type="entry name" value="EGF-like_Ca-bd_dom"/>
</dbReference>
<evidence type="ECO:0000256" key="10">
    <source>
        <dbReference type="PROSITE-ProRule" id="PRU10141"/>
    </source>
</evidence>
<proteinExistence type="predicted"/>
<keyword evidence="7 10" id="KW-0067">ATP-binding</keyword>
<dbReference type="PANTHER" id="PTHR27005:SF37">
    <property type="entry name" value="OS04G0367600 PROTEIN"/>
    <property type="match status" value="1"/>
</dbReference>
<dbReference type="PANTHER" id="PTHR27005">
    <property type="entry name" value="WALL-ASSOCIATED RECEPTOR KINASE-LIKE 21"/>
    <property type="match status" value="1"/>
</dbReference>
<evidence type="ECO:0000256" key="8">
    <source>
        <dbReference type="ARBA" id="ARBA00023157"/>
    </source>
</evidence>
<dbReference type="CDD" id="cd00054">
    <property type="entry name" value="EGF_CA"/>
    <property type="match status" value="1"/>
</dbReference>
<dbReference type="AlphaFoldDB" id="A0AAQ3SGB0"/>
<dbReference type="Pfam" id="PF00069">
    <property type="entry name" value="Pkinase"/>
    <property type="match status" value="1"/>
</dbReference>
<dbReference type="PROSITE" id="PS00107">
    <property type="entry name" value="PROTEIN_KINASE_ATP"/>
    <property type="match status" value="1"/>
</dbReference>
<keyword evidence="16" id="KW-1185">Reference proteome</keyword>
<dbReference type="GO" id="GO:0030247">
    <property type="term" value="F:polysaccharide binding"/>
    <property type="evidence" value="ECO:0007669"/>
    <property type="project" value="InterPro"/>
</dbReference>
<sequence length="779" mass="86012">MPSPDYYYHSHHVVVAAVLWLCTVAPGTGRTTTATGVGPPPPPSPPSSDSKCLRRCGDVHIPYPFGAGPSDSCSASPELRLHCNDTGDGFHKLFLAGDWRYGMDSIEVVDIDVIQGQMRVVSPIFYSCFINHNTTSHGSSEPTTLLPEPYRYSSARNKFTVLGCLTVTYMLGDAFDDDDDGDDGRWYMAGCVADCRGNSSLKQQKHPTNGSCTGMGCCQATIRGHEDLRNYYATFENKVNDTDFNTTYPCAYALLMESSYDLNFSRSYLAPNNDFNKSRVPVVLKWEWVIPKQTCRDAHTHPAGYPCVSDHSKCVDASGGRGYFCQCAKGFQGDPYAKEGCKDIDECKDNHTYPCYGNCNNRIGTYDCVCPKGTHGNALIIGDCIGDPPLPFQVRLEIGIPAGVLVAVIAFLAIKMLLHQRRMKRQAHFQHNGGQLLKHMLKVHGNASFTMYSKGDILIASRNFHKTKIVGEGAHGTVYKATLQVGGRATAVAVKRCKAIDESRKKEFVQELVILCHLSHPNIVKLVGCCLEFEAPMLVYEFVQNGNLNQLLHGRPWRRVSLLTRMRIAAESAEALAHLHMHPVHPVLHGDVKPENILLGNAWIAKVSDFGCSTIKDNVQVVPKGTLAYLDPEFLHSFQLNDKGDVYSFGVVLVELLTRKKPRSTSKEDKNMAWIFQESMRQDTLHELLDKDIVPEGESNMVLIKQVAELASRCLAVPSATRPSMEQVAQQLRQLKDQLVEVECPQVVDDDLGPTVMEMTTGYSTAQSLSTEAPGGPPT</sequence>
<evidence type="ECO:0000259" key="14">
    <source>
        <dbReference type="PROSITE" id="PS50011"/>
    </source>
</evidence>
<feature type="domain" description="Protein kinase" evidence="14">
    <location>
        <begin position="464"/>
        <end position="740"/>
    </location>
</feature>
<accession>A0AAQ3SGB0</accession>
<dbReference type="Gene3D" id="2.10.25.10">
    <property type="entry name" value="Laminin"/>
    <property type="match status" value="1"/>
</dbReference>
<dbReference type="EMBL" id="CP144745">
    <property type="protein sequence ID" value="WVZ49592.1"/>
    <property type="molecule type" value="Genomic_DNA"/>
</dbReference>
<feature type="binding site" evidence="10">
    <location>
        <position position="495"/>
    </location>
    <ligand>
        <name>ATP</name>
        <dbReference type="ChEBI" id="CHEBI:30616"/>
    </ligand>
</feature>
<dbReference type="InterPro" id="IPR011009">
    <property type="entry name" value="Kinase-like_dom_sf"/>
</dbReference>
<dbReference type="GO" id="GO:0005886">
    <property type="term" value="C:plasma membrane"/>
    <property type="evidence" value="ECO:0007669"/>
    <property type="project" value="TreeGrafter"/>
</dbReference>
<dbReference type="InterPro" id="IPR017441">
    <property type="entry name" value="Protein_kinase_ATP_BS"/>
</dbReference>
<dbReference type="InterPro" id="IPR000719">
    <property type="entry name" value="Prot_kinase_dom"/>
</dbReference>
<dbReference type="SUPFAM" id="SSF57196">
    <property type="entry name" value="EGF/Laminin"/>
    <property type="match status" value="1"/>
</dbReference>
<dbReference type="Gene3D" id="1.10.510.10">
    <property type="entry name" value="Transferase(Phosphotransferase) domain 1"/>
    <property type="match status" value="1"/>
</dbReference>
<evidence type="ECO:0000256" key="3">
    <source>
        <dbReference type="ARBA" id="ARBA00022679"/>
    </source>
</evidence>
<evidence type="ECO:0000256" key="1">
    <source>
        <dbReference type="ARBA" id="ARBA00004479"/>
    </source>
</evidence>
<keyword evidence="9" id="KW-0325">Glycoprotein</keyword>
<keyword evidence="12" id="KW-1133">Transmembrane helix</keyword>
<feature type="chain" id="PRO_5042965918" description="Protein kinase domain-containing protein" evidence="13">
    <location>
        <begin position="30"/>
        <end position="779"/>
    </location>
</feature>
<comment type="subcellular location">
    <subcellularLocation>
        <location evidence="1">Membrane</location>
        <topology evidence="1">Single-pass type I membrane protein</topology>
    </subcellularLocation>
</comment>
<keyword evidence="6" id="KW-0418">Kinase</keyword>
<keyword evidence="12" id="KW-0472">Membrane</keyword>
<name>A0AAQ3SGB0_PASNO</name>
<feature type="signal peptide" evidence="13">
    <location>
        <begin position="1"/>
        <end position="29"/>
    </location>
</feature>
<protein>
    <recommendedName>
        <fullName evidence="14">Protein kinase domain-containing protein</fullName>
    </recommendedName>
</protein>
<evidence type="ECO:0000313" key="15">
    <source>
        <dbReference type="EMBL" id="WVZ49592.1"/>
    </source>
</evidence>
<evidence type="ECO:0000256" key="12">
    <source>
        <dbReference type="SAM" id="Phobius"/>
    </source>
</evidence>
<dbReference type="FunFam" id="2.10.25.10:FF:000355">
    <property type="entry name" value="Wall-associated receptor kinase 3"/>
    <property type="match status" value="1"/>
</dbReference>
<evidence type="ECO:0000256" key="9">
    <source>
        <dbReference type="ARBA" id="ARBA00023180"/>
    </source>
</evidence>
<dbReference type="PROSITE" id="PS01187">
    <property type="entry name" value="EGF_CA"/>
    <property type="match status" value="1"/>
</dbReference>
<keyword evidence="2" id="KW-0723">Serine/threonine-protein kinase</keyword>
<feature type="transmembrane region" description="Helical" evidence="12">
    <location>
        <begin position="398"/>
        <end position="418"/>
    </location>
</feature>
<dbReference type="GO" id="GO:0007166">
    <property type="term" value="P:cell surface receptor signaling pathway"/>
    <property type="evidence" value="ECO:0007669"/>
    <property type="project" value="InterPro"/>
</dbReference>
<feature type="region of interest" description="Disordered" evidence="11">
    <location>
        <begin position="32"/>
        <end position="51"/>
    </location>
</feature>
<keyword evidence="12" id="KW-0812">Transmembrane</keyword>
<keyword evidence="8" id="KW-1015">Disulfide bond</keyword>
<dbReference type="SMART" id="SM00179">
    <property type="entry name" value="EGF_CA"/>
    <property type="match status" value="1"/>
</dbReference>
<dbReference type="GO" id="GO:0004674">
    <property type="term" value="F:protein serine/threonine kinase activity"/>
    <property type="evidence" value="ECO:0007669"/>
    <property type="project" value="UniProtKB-KW"/>
</dbReference>
<dbReference type="InterPro" id="IPR000742">
    <property type="entry name" value="EGF"/>
</dbReference>
<dbReference type="PROSITE" id="PS50011">
    <property type="entry name" value="PROTEIN_KINASE_DOM"/>
    <property type="match status" value="1"/>
</dbReference>
<keyword evidence="5 10" id="KW-0547">Nucleotide-binding</keyword>
<dbReference type="PROSITE" id="PS00108">
    <property type="entry name" value="PROTEIN_KINASE_ST"/>
    <property type="match status" value="1"/>
</dbReference>
<dbReference type="InterPro" id="IPR045274">
    <property type="entry name" value="WAK-like"/>
</dbReference>
<evidence type="ECO:0000256" key="11">
    <source>
        <dbReference type="SAM" id="MobiDB-lite"/>
    </source>
</evidence>
<dbReference type="FunFam" id="1.10.510.10:FF:000473">
    <property type="entry name" value="Putative wall-associated kinase"/>
    <property type="match status" value="1"/>
</dbReference>
<evidence type="ECO:0000256" key="4">
    <source>
        <dbReference type="ARBA" id="ARBA00022729"/>
    </source>
</evidence>
<evidence type="ECO:0000256" key="7">
    <source>
        <dbReference type="ARBA" id="ARBA00022840"/>
    </source>
</evidence>
<dbReference type="SMART" id="SM00181">
    <property type="entry name" value="EGF"/>
    <property type="match status" value="2"/>
</dbReference>
<evidence type="ECO:0000313" key="16">
    <source>
        <dbReference type="Proteomes" id="UP001341281"/>
    </source>
</evidence>
<keyword evidence="3" id="KW-0808">Transferase</keyword>